<organism evidence="2 3">
    <name type="scientific">Parascaris equorum</name>
    <name type="common">Equine roundworm</name>
    <dbReference type="NCBI Taxonomy" id="6256"/>
    <lineage>
        <taxon>Eukaryota</taxon>
        <taxon>Metazoa</taxon>
        <taxon>Ecdysozoa</taxon>
        <taxon>Nematoda</taxon>
        <taxon>Chromadorea</taxon>
        <taxon>Rhabditida</taxon>
        <taxon>Spirurina</taxon>
        <taxon>Ascaridomorpha</taxon>
        <taxon>Ascaridoidea</taxon>
        <taxon>Ascarididae</taxon>
        <taxon>Parascaris</taxon>
    </lineage>
</organism>
<feature type="region of interest" description="Disordered" evidence="1">
    <location>
        <begin position="199"/>
        <end position="221"/>
    </location>
</feature>
<reference evidence="3" key="1">
    <citation type="submission" date="2022-11" db="UniProtKB">
        <authorList>
            <consortium name="WormBaseParasite"/>
        </authorList>
    </citation>
    <scope>IDENTIFICATION</scope>
</reference>
<feature type="region of interest" description="Disordered" evidence="1">
    <location>
        <begin position="325"/>
        <end position="409"/>
    </location>
</feature>
<dbReference type="Proteomes" id="UP000887564">
    <property type="component" value="Unplaced"/>
</dbReference>
<feature type="compositionally biased region" description="Low complexity" evidence="1">
    <location>
        <begin position="362"/>
        <end position="376"/>
    </location>
</feature>
<accession>A0A914RT91</accession>
<evidence type="ECO:0000256" key="1">
    <source>
        <dbReference type="SAM" id="MobiDB-lite"/>
    </source>
</evidence>
<feature type="compositionally biased region" description="Basic and acidic residues" evidence="1">
    <location>
        <begin position="379"/>
        <end position="398"/>
    </location>
</feature>
<feature type="compositionally biased region" description="Pro residues" evidence="1">
    <location>
        <begin position="206"/>
        <end position="217"/>
    </location>
</feature>
<dbReference type="WBParaSite" id="PEQ_0000518901-mRNA-1">
    <property type="protein sequence ID" value="PEQ_0000518901-mRNA-1"/>
    <property type="gene ID" value="PEQ_0000518901"/>
</dbReference>
<feature type="compositionally biased region" description="Polar residues" evidence="1">
    <location>
        <begin position="347"/>
        <end position="361"/>
    </location>
</feature>
<dbReference type="AlphaFoldDB" id="A0A914RT91"/>
<sequence length="420" mass="45389">MGIYATVKANIIDAGICVCKGMIPIEMSESAADATKTHPPLSAKGNQSAVAASLISNATSLCAPLETLLLQNVLLTNANGIRLLIKPIAMSANDVTTNPQPNGTISPRPPIPVDPAPQSESLIERTIRLVEQNSLTAQQLNELQQQALLSLRQPLDSSSALRAAQISAAATAGQQAHEGLHTQHLTNLLTTAAARQSTSPAIHPFTPSPIRPTPTHPPTTRDDIPPSHSLLAATEMHYNETFNKTQGILHDRDVPQRFLPLNPKVVIKTNKEVQRKQLLYYGFFERIFEHLVIVVRLASERIQNTTGHPKANITSTEILATSNGKVINVGKSTPPQTSTSSSDSNTFNKQESGTSMSPPKSTASSCTTTTNTVVCADAEDCKSKEEKTSERSNEKTVLDDYGNDYSPDEKRLRIALIEEE</sequence>
<proteinExistence type="predicted"/>
<evidence type="ECO:0000313" key="3">
    <source>
        <dbReference type="WBParaSite" id="PEQ_0000518901-mRNA-1"/>
    </source>
</evidence>
<protein>
    <submittedName>
        <fullName evidence="3">Uncharacterized protein</fullName>
    </submittedName>
</protein>
<evidence type="ECO:0000313" key="2">
    <source>
        <dbReference type="Proteomes" id="UP000887564"/>
    </source>
</evidence>
<feature type="compositionally biased region" description="Low complexity" evidence="1">
    <location>
        <begin position="332"/>
        <end position="346"/>
    </location>
</feature>
<name>A0A914RT91_PAREQ</name>
<keyword evidence="2" id="KW-1185">Reference proteome</keyword>